<dbReference type="Proteomes" id="UP000654075">
    <property type="component" value="Unassembled WGS sequence"/>
</dbReference>
<dbReference type="AlphaFoldDB" id="A0A813FVU7"/>
<gene>
    <name evidence="2" type="ORF">PGLA1383_LOCUS25352</name>
    <name evidence="3" type="ORF">PGLA1383_LOCUS35397</name>
    <name evidence="4" type="ORF">PGLA2088_LOCUS33867</name>
</gene>
<accession>A0A813FVU7</accession>
<feature type="domain" description="PDZ" evidence="1">
    <location>
        <begin position="41"/>
        <end position="100"/>
    </location>
</feature>
<evidence type="ECO:0000313" key="4">
    <source>
        <dbReference type="EMBL" id="CAE8705750.1"/>
    </source>
</evidence>
<dbReference type="EMBL" id="CAJNNV010026269">
    <property type="protein sequence ID" value="CAE8617737.1"/>
    <property type="molecule type" value="Genomic_DNA"/>
</dbReference>
<evidence type="ECO:0000313" key="3">
    <source>
        <dbReference type="EMBL" id="CAE8617737.1"/>
    </source>
</evidence>
<sequence>MGQKCCSQQRSCELEEPAVVVQLESVGTVLLHETIKEDIFTVILDKGVVKKLGVNVDDAPDPRGLTVVEITGGLAEKWNSENPEQKIKVGDIICEVNGESQRAAMLDRCKEDDKLVVRVLRIG</sequence>
<protein>
    <recommendedName>
        <fullName evidence="1">PDZ domain-containing protein</fullName>
    </recommendedName>
</protein>
<evidence type="ECO:0000313" key="2">
    <source>
        <dbReference type="EMBL" id="CAE8607420.1"/>
    </source>
</evidence>
<dbReference type="Gene3D" id="2.30.42.10">
    <property type="match status" value="1"/>
</dbReference>
<evidence type="ECO:0000313" key="5">
    <source>
        <dbReference type="Proteomes" id="UP000654075"/>
    </source>
</evidence>
<evidence type="ECO:0000259" key="1">
    <source>
        <dbReference type="PROSITE" id="PS50106"/>
    </source>
</evidence>
<organism evidence="3 5">
    <name type="scientific">Polarella glacialis</name>
    <name type="common">Dinoflagellate</name>
    <dbReference type="NCBI Taxonomy" id="89957"/>
    <lineage>
        <taxon>Eukaryota</taxon>
        <taxon>Sar</taxon>
        <taxon>Alveolata</taxon>
        <taxon>Dinophyceae</taxon>
        <taxon>Suessiales</taxon>
        <taxon>Suessiaceae</taxon>
        <taxon>Polarella</taxon>
    </lineage>
</organism>
<dbReference type="PROSITE" id="PS50106">
    <property type="entry name" value="PDZ"/>
    <property type="match status" value="1"/>
</dbReference>
<dbReference type="EMBL" id="CAJNNV010021507">
    <property type="protein sequence ID" value="CAE8607420.1"/>
    <property type="molecule type" value="Genomic_DNA"/>
</dbReference>
<dbReference type="Proteomes" id="UP000626109">
    <property type="component" value="Unassembled WGS sequence"/>
</dbReference>
<proteinExistence type="predicted"/>
<dbReference type="InterPro" id="IPR036034">
    <property type="entry name" value="PDZ_sf"/>
</dbReference>
<keyword evidence="5" id="KW-1185">Reference proteome</keyword>
<dbReference type="InterPro" id="IPR001478">
    <property type="entry name" value="PDZ"/>
</dbReference>
<dbReference type="OMA" id="GAYNGDH"/>
<comment type="caution">
    <text evidence="3">The sequence shown here is derived from an EMBL/GenBank/DDBJ whole genome shotgun (WGS) entry which is preliminary data.</text>
</comment>
<name>A0A813FVU7_POLGL</name>
<reference evidence="3" key="1">
    <citation type="submission" date="2021-02" db="EMBL/GenBank/DDBJ databases">
        <authorList>
            <person name="Dougan E. K."/>
            <person name="Rhodes N."/>
            <person name="Thang M."/>
            <person name="Chan C."/>
        </authorList>
    </citation>
    <scope>NUCLEOTIDE SEQUENCE</scope>
</reference>
<dbReference type="SUPFAM" id="SSF50156">
    <property type="entry name" value="PDZ domain-like"/>
    <property type="match status" value="1"/>
</dbReference>
<dbReference type="EMBL" id="CAJNNW010031043">
    <property type="protein sequence ID" value="CAE8705750.1"/>
    <property type="molecule type" value="Genomic_DNA"/>
</dbReference>